<dbReference type="AlphaFoldDB" id="A0A4C1VRL3"/>
<sequence length="239" mass="25809">MAKNSDFTVLLKFSDRSLDPSSAARTRAISIGGRARRLRRLSYKIRGGGPRKSGPGAARGRTLKSRRSSIYGTNKIHIAIRDKDPGEFSPCPYPGRVVPTRIFFSKVPFRNGLVPIFLFVRSRNAKRSSLCSNCRYDEIERFPRPQLGILAAGCEGQKALRGGEPPAMLISNNIPTIEVCRGPRAESGRGGNPRNLTATLTHGARSGTITSQSCPSASAAGVRAPLARVNQNAGTRALH</sequence>
<proteinExistence type="predicted"/>
<accession>A0A4C1VRL3</accession>
<protein>
    <submittedName>
        <fullName evidence="1">Uncharacterized protein</fullName>
    </submittedName>
</protein>
<keyword evidence="2" id="KW-1185">Reference proteome</keyword>
<name>A0A4C1VRL3_EUMVA</name>
<evidence type="ECO:0000313" key="1">
    <source>
        <dbReference type="EMBL" id="GBP41766.1"/>
    </source>
</evidence>
<gene>
    <name evidence="1" type="ORF">EVAR_26887_1</name>
</gene>
<comment type="caution">
    <text evidence="1">The sequence shown here is derived from an EMBL/GenBank/DDBJ whole genome shotgun (WGS) entry which is preliminary data.</text>
</comment>
<organism evidence="1 2">
    <name type="scientific">Eumeta variegata</name>
    <name type="common">Bagworm moth</name>
    <name type="synonym">Eumeta japonica</name>
    <dbReference type="NCBI Taxonomy" id="151549"/>
    <lineage>
        <taxon>Eukaryota</taxon>
        <taxon>Metazoa</taxon>
        <taxon>Ecdysozoa</taxon>
        <taxon>Arthropoda</taxon>
        <taxon>Hexapoda</taxon>
        <taxon>Insecta</taxon>
        <taxon>Pterygota</taxon>
        <taxon>Neoptera</taxon>
        <taxon>Endopterygota</taxon>
        <taxon>Lepidoptera</taxon>
        <taxon>Glossata</taxon>
        <taxon>Ditrysia</taxon>
        <taxon>Tineoidea</taxon>
        <taxon>Psychidae</taxon>
        <taxon>Oiketicinae</taxon>
        <taxon>Eumeta</taxon>
    </lineage>
</organism>
<dbReference type="EMBL" id="BGZK01000406">
    <property type="protein sequence ID" value="GBP41766.1"/>
    <property type="molecule type" value="Genomic_DNA"/>
</dbReference>
<evidence type="ECO:0000313" key="2">
    <source>
        <dbReference type="Proteomes" id="UP000299102"/>
    </source>
</evidence>
<reference evidence="1 2" key="1">
    <citation type="journal article" date="2019" name="Commun. Biol.">
        <title>The bagworm genome reveals a unique fibroin gene that provides high tensile strength.</title>
        <authorList>
            <person name="Kono N."/>
            <person name="Nakamura H."/>
            <person name="Ohtoshi R."/>
            <person name="Tomita M."/>
            <person name="Numata K."/>
            <person name="Arakawa K."/>
        </authorList>
    </citation>
    <scope>NUCLEOTIDE SEQUENCE [LARGE SCALE GENOMIC DNA]</scope>
</reference>
<dbReference type="Proteomes" id="UP000299102">
    <property type="component" value="Unassembled WGS sequence"/>
</dbReference>